<dbReference type="AlphaFoldDB" id="A0AAE3ISF2"/>
<feature type="transmembrane region" description="Helical" evidence="5">
    <location>
        <begin position="6"/>
        <end position="27"/>
    </location>
</feature>
<evidence type="ECO:0000256" key="3">
    <source>
        <dbReference type="ARBA" id="ARBA00022989"/>
    </source>
</evidence>
<reference evidence="7" key="1">
    <citation type="submission" date="2022-10" db="EMBL/GenBank/DDBJ databases">
        <authorList>
            <person name="Kim H.S."/>
            <person name="Kim J.-S."/>
            <person name="Suh M.K."/>
            <person name="Eom M.K."/>
            <person name="Lee J.-S."/>
        </authorList>
    </citation>
    <scope>NUCLEOTIDE SEQUENCE</scope>
    <source>
        <strain evidence="7">LIP-5</strain>
    </source>
</reference>
<name>A0AAE3ISF2_9BACT</name>
<keyword evidence="4 5" id="KW-0472">Membrane</keyword>
<evidence type="ECO:0000256" key="5">
    <source>
        <dbReference type="SAM" id="Phobius"/>
    </source>
</evidence>
<feature type="transmembrane region" description="Helical" evidence="5">
    <location>
        <begin position="59"/>
        <end position="78"/>
    </location>
</feature>
<evidence type="ECO:0000256" key="2">
    <source>
        <dbReference type="ARBA" id="ARBA00022692"/>
    </source>
</evidence>
<dbReference type="Gene3D" id="3.40.50.410">
    <property type="entry name" value="von Willebrand factor, type A domain"/>
    <property type="match status" value="1"/>
</dbReference>
<dbReference type="EMBL" id="JAOTPL010000036">
    <property type="protein sequence ID" value="MCU7695551.1"/>
    <property type="molecule type" value="Genomic_DNA"/>
</dbReference>
<evidence type="ECO:0000256" key="4">
    <source>
        <dbReference type="ARBA" id="ARBA00023136"/>
    </source>
</evidence>
<dbReference type="InterPro" id="IPR036465">
    <property type="entry name" value="vWFA_dom_sf"/>
</dbReference>
<dbReference type="SUPFAM" id="SSF53300">
    <property type="entry name" value="vWA-like"/>
    <property type="match status" value="1"/>
</dbReference>
<gene>
    <name evidence="7" type="ORF">OD355_13580</name>
</gene>
<dbReference type="RefSeq" id="WP_263039036.1">
    <property type="nucleotide sequence ID" value="NZ_JAOTPL010000036.1"/>
</dbReference>
<dbReference type="InterPro" id="IPR002035">
    <property type="entry name" value="VWF_A"/>
</dbReference>
<feature type="domain" description="VWFA" evidence="6">
    <location>
        <begin position="96"/>
        <end position="293"/>
    </location>
</feature>
<dbReference type="SMART" id="SM00327">
    <property type="entry name" value="VWA"/>
    <property type="match status" value="1"/>
</dbReference>
<accession>A0AAE3ISF2</accession>
<proteinExistence type="predicted"/>
<evidence type="ECO:0000259" key="6">
    <source>
        <dbReference type="PROSITE" id="PS50234"/>
    </source>
</evidence>
<keyword evidence="3 5" id="KW-1133">Transmembrane helix</keyword>
<feature type="transmembrane region" description="Helical" evidence="5">
    <location>
        <begin position="311"/>
        <end position="332"/>
    </location>
</feature>
<sequence>MLSFENIELAWALLIIIPLILLFAGVVKWKKKIAQSIGDHKLVKRLTQNYAHRKFKLKLLLMIIAIIIGVLAAMNLRMEKNDGSNLLSANKQMGIDIIIALDISKSMLAQDIKPTRLDQAKLLINKLIENLGNNRIGVVVFAGQAILQMPVTNDVGAAKMLISNLTPDMIPVQGTEIGKALSISNQALGNVADKKHKAVILITDGEDHDTRTNASIKELQDAGVVVFAIGVGSAEGTPIFDPAANDYVRDNNGQTVISKLGEDGLKKIAQRTNGAYFRLDNDLNAADKIARGINGMEKKLLNTPNAGAKNYISSFPILIGLMLLLLILDIFISDRKRKSV</sequence>
<organism evidence="7 8">
    <name type="scientific">Haoranjiania flava</name>
    <dbReference type="NCBI Taxonomy" id="1856322"/>
    <lineage>
        <taxon>Bacteria</taxon>
        <taxon>Pseudomonadati</taxon>
        <taxon>Bacteroidota</taxon>
        <taxon>Chitinophagia</taxon>
        <taxon>Chitinophagales</taxon>
        <taxon>Chitinophagaceae</taxon>
        <taxon>Haoranjiania</taxon>
    </lineage>
</organism>
<keyword evidence="8" id="KW-1185">Reference proteome</keyword>
<dbReference type="Pfam" id="PF13519">
    <property type="entry name" value="VWA_2"/>
    <property type="match status" value="1"/>
</dbReference>
<dbReference type="InterPro" id="IPR050768">
    <property type="entry name" value="UPF0353/GerABKA_families"/>
</dbReference>
<dbReference type="PANTHER" id="PTHR22550">
    <property type="entry name" value="SPORE GERMINATION PROTEIN"/>
    <property type="match status" value="1"/>
</dbReference>
<comment type="caution">
    <text evidence="7">The sequence shown here is derived from an EMBL/GenBank/DDBJ whole genome shotgun (WGS) entry which is preliminary data.</text>
</comment>
<evidence type="ECO:0000313" key="8">
    <source>
        <dbReference type="Proteomes" id="UP001209317"/>
    </source>
</evidence>
<dbReference type="Proteomes" id="UP001209317">
    <property type="component" value="Unassembled WGS sequence"/>
</dbReference>
<dbReference type="PROSITE" id="PS50234">
    <property type="entry name" value="VWFA"/>
    <property type="match status" value="1"/>
</dbReference>
<dbReference type="PANTHER" id="PTHR22550:SF5">
    <property type="entry name" value="LEUCINE ZIPPER PROTEIN 4"/>
    <property type="match status" value="1"/>
</dbReference>
<evidence type="ECO:0000256" key="1">
    <source>
        <dbReference type="ARBA" id="ARBA00022475"/>
    </source>
</evidence>
<keyword evidence="2 5" id="KW-0812">Transmembrane</keyword>
<protein>
    <submittedName>
        <fullName evidence="7">VWA domain-containing protein</fullName>
    </submittedName>
</protein>
<keyword evidence="1" id="KW-1003">Cell membrane</keyword>
<evidence type="ECO:0000313" key="7">
    <source>
        <dbReference type="EMBL" id="MCU7695551.1"/>
    </source>
</evidence>